<feature type="binding site" evidence="16">
    <location>
        <position position="99"/>
    </location>
    <ligand>
        <name>Ca(2+)</name>
        <dbReference type="ChEBI" id="CHEBI:29108"/>
        <label>1</label>
    </ligand>
</feature>
<feature type="domain" description="Plant heme peroxidase family profile" evidence="20">
    <location>
        <begin position="31"/>
        <end position="334"/>
    </location>
</feature>
<dbReference type="PANTHER" id="PTHR31517:SF51">
    <property type="entry name" value="PEROXIDASE 55"/>
    <property type="match status" value="1"/>
</dbReference>
<evidence type="ECO:0000256" key="10">
    <source>
        <dbReference type="ARBA" id="ARBA00023157"/>
    </source>
</evidence>
<dbReference type="Gene3D" id="1.10.520.10">
    <property type="match status" value="1"/>
</dbReference>
<gene>
    <name evidence="21" type="ORF">HU200_006878</name>
</gene>
<dbReference type="InterPro" id="IPR019793">
    <property type="entry name" value="Peroxidases_heam-ligand_BS"/>
</dbReference>
<feature type="binding site" evidence="16">
    <location>
        <position position="88"/>
    </location>
    <ligand>
        <name>Ca(2+)</name>
        <dbReference type="ChEBI" id="CHEBI:29108"/>
        <label>1</label>
    </ligand>
</feature>
<dbReference type="SUPFAM" id="SSF48113">
    <property type="entry name" value="Heme-dependent peroxidases"/>
    <property type="match status" value="1"/>
</dbReference>
<comment type="subcellular location">
    <subcellularLocation>
        <location evidence="2 19">Secreted</location>
    </subcellularLocation>
</comment>
<reference evidence="21" key="1">
    <citation type="submission" date="2020-07" db="EMBL/GenBank/DDBJ databases">
        <title>Genome sequence and genetic diversity analysis of an under-domesticated orphan crop, white fonio (Digitaria exilis).</title>
        <authorList>
            <person name="Bennetzen J.L."/>
            <person name="Chen S."/>
            <person name="Ma X."/>
            <person name="Wang X."/>
            <person name="Yssel A.E.J."/>
            <person name="Chaluvadi S.R."/>
            <person name="Johnson M."/>
            <person name="Gangashetty P."/>
            <person name="Hamidou F."/>
            <person name="Sanogo M.D."/>
            <person name="Zwaenepoel A."/>
            <person name="Wallace J."/>
            <person name="Van De Peer Y."/>
            <person name="Van Deynze A."/>
        </authorList>
    </citation>
    <scope>NUCLEOTIDE SEQUENCE</scope>
    <source>
        <tissue evidence="21">Leaves</tissue>
    </source>
</reference>
<keyword evidence="5 19" id="KW-0349">Heme</keyword>
<keyword evidence="4 19" id="KW-0575">Peroxidase</keyword>
<comment type="similarity">
    <text evidence="3">Belongs to the peroxidase family. Ascorbate peroxidase subfamily.</text>
</comment>
<dbReference type="EMBL" id="JACEFO010000450">
    <property type="protein sequence ID" value="KAF8769357.1"/>
    <property type="molecule type" value="Genomic_DNA"/>
</dbReference>
<feature type="binding site" evidence="16">
    <location>
        <position position="207"/>
    </location>
    <ligand>
        <name>Ca(2+)</name>
        <dbReference type="ChEBI" id="CHEBI:29108"/>
        <label>2</label>
    </ligand>
</feature>
<evidence type="ECO:0000256" key="11">
    <source>
        <dbReference type="ARBA" id="ARBA00023180"/>
    </source>
</evidence>
<comment type="cofactor">
    <cofactor evidence="16 19">
        <name>heme b</name>
        <dbReference type="ChEBI" id="CHEBI:60344"/>
    </cofactor>
    <text evidence="16 19">Binds 1 heme b (iron(II)-protoporphyrin IX) group per subunit.</text>
</comment>
<keyword evidence="22" id="KW-1185">Reference proteome</keyword>
<evidence type="ECO:0000259" key="20">
    <source>
        <dbReference type="PROSITE" id="PS50873"/>
    </source>
</evidence>
<evidence type="ECO:0000313" key="22">
    <source>
        <dbReference type="Proteomes" id="UP000636709"/>
    </source>
</evidence>
<dbReference type="InterPro" id="IPR033905">
    <property type="entry name" value="Secretory_peroxidase"/>
</dbReference>
<evidence type="ECO:0000256" key="9">
    <source>
        <dbReference type="ARBA" id="ARBA00023004"/>
    </source>
</evidence>
<feature type="active site" description="Proton acceptor" evidence="14">
    <location>
        <position position="72"/>
    </location>
</feature>
<comment type="function">
    <text evidence="19">Removal of H(2)O(2), oxidation of toxic reductants, biosynthesis and degradation of lignin, suberization, auxin catabolism, response to environmental stresses such as wounding, pathogen attack and oxidative stress.</text>
</comment>
<evidence type="ECO:0000256" key="5">
    <source>
        <dbReference type="ARBA" id="ARBA00022617"/>
    </source>
</evidence>
<dbReference type="OrthoDB" id="2113341at2759"/>
<feature type="binding site" evidence="16">
    <location>
        <position position="254"/>
    </location>
    <ligand>
        <name>Ca(2+)</name>
        <dbReference type="ChEBI" id="CHEBI:29108"/>
        <label>2</label>
    </ligand>
</feature>
<evidence type="ECO:0000256" key="6">
    <source>
        <dbReference type="ARBA" id="ARBA00022723"/>
    </source>
</evidence>
<accession>A0A835KVC4</accession>
<comment type="caution">
    <text evidence="21">The sequence shown here is derived from an EMBL/GenBank/DDBJ whole genome shotgun (WGS) entry which is preliminary data.</text>
</comment>
<feature type="signal peptide" evidence="19">
    <location>
        <begin position="1"/>
        <end position="24"/>
    </location>
</feature>
<feature type="disulfide bond" evidence="18">
    <location>
        <begin position="41"/>
        <end position="127"/>
    </location>
</feature>
<keyword evidence="10 18" id="KW-1015">Disulfide bond</keyword>
<evidence type="ECO:0000256" key="1">
    <source>
        <dbReference type="ARBA" id="ARBA00000189"/>
    </source>
</evidence>
<keyword evidence="19" id="KW-0964">Secreted</keyword>
<dbReference type="InterPro" id="IPR010255">
    <property type="entry name" value="Haem_peroxidase_sf"/>
</dbReference>
<evidence type="ECO:0000256" key="18">
    <source>
        <dbReference type="PIRSR" id="PIRSR600823-5"/>
    </source>
</evidence>
<keyword evidence="6 16" id="KW-0479">Metal-binding</keyword>
<evidence type="ECO:0000256" key="3">
    <source>
        <dbReference type="ARBA" id="ARBA00006873"/>
    </source>
</evidence>
<dbReference type="GO" id="GO:0006979">
    <property type="term" value="P:response to oxidative stress"/>
    <property type="evidence" value="ECO:0007669"/>
    <property type="project" value="UniProtKB-UniRule"/>
</dbReference>
<keyword evidence="8 19" id="KW-0560">Oxidoreductase</keyword>
<feature type="site" description="Transition state stabilizer" evidence="17">
    <location>
        <position position="68"/>
    </location>
</feature>
<evidence type="ECO:0000256" key="19">
    <source>
        <dbReference type="RuleBase" id="RU362060"/>
    </source>
</evidence>
<dbReference type="InterPro" id="IPR000823">
    <property type="entry name" value="Peroxidase_pln"/>
</dbReference>
<feature type="disulfide bond" evidence="18">
    <location>
        <begin position="213"/>
        <end position="238"/>
    </location>
</feature>
<comment type="catalytic activity">
    <reaction evidence="1 19">
        <text>2 a phenolic donor + H2O2 = 2 a phenolic radical donor + 2 H2O</text>
        <dbReference type="Rhea" id="RHEA:56136"/>
        <dbReference type="ChEBI" id="CHEBI:15377"/>
        <dbReference type="ChEBI" id="CHEBI:16240"/>
        <dbReference type="ChEBI" id="CHEBI:139520"/>
        <dbReference type="ChEBI" id="CHEBI:139521"/>
        <dbReference type="EC" id="1.11.1.7"/>
    </reaction>
</comment>
<keyword evidence="9 16" id="KW-0408">Iron</keyword>
<dbReference type="GO" id="GO:0020037">
    <property type="term" value="F:heme binding"/>
    <property type="evidence" value="ECO:0007669"/>
    <property type="project" value="UniProtKB-UniRule"/>
</dbReference>
<evidence type="ECO:0000256" key="12">
    <source>
        <dbReference type="ARBA" id="ARBA00023283"/>
    </source>
</evidence>
<keyword evidence="7 16" id="KW-0106">Calcium</keyword>
<keyword evidence="12" id="KW-0873">Pyrrolidone carboxylic acid</keyword>
<comment type="cofactor">
    <cofactor evidence="16 19">
        <name>Ca(2+)</name>
        <dbReference type="ChEBI" id="CHEBI:29108"/>
    </cofactor>
    <text evidence="16 19">Binds 2 calcium ions per subunit.</text>
</comment>
<dbReference type="PROSITE" id="PS00436">
    <property type="entry name" value="PEROXIDASE_2"/>
    <property type="match status" value="1"/>
</dbReference>
<name>A0A835KVC4_9POAL</name>
<dbReference type="PROSITE" id="PS50873">
    <property type="entry name" value="PEROXIDASE_4"/>
    <property type="match status" value="1"/>
</dbReference>
<proteinExistence type="inferred from homology"/>
<dbReference type="InterPro" id="IPR002016">
    <property type="entry name" value="Haem_peroxidase"/>
</dbReference>
<evidence type="ECO:0000256" key="2">
    <source>
        <dbReference type="ARBA" id="ARBA00004613"/>
    </source>
</evidence>
<evidence type="ECO:0000256" key="17">
    <source>
        <dbReference type="PIRSR" id="PIRSR600823-4"/>
    </source>
</evidence>
<protein>
    <recommendedName>
        <fullName evidence="19">Peroxidase</fullName>
        <ecNumber evidence="19">1.11.1.7</ecNumber>
    </recommendedName>
</protein>
<evidence type="ECO:0000256" key="14">
    <source>
        <dbReference type="PIRSR" id="PIRSR600823-1"/>
    </source>
</evidence>
<dbReference type="GO" id="GO:0042744">
    <property type="term" value="P:hydrogen peroxide catabolic process"/>
    <property type="evidence" value="ECO:0007669"/>
    <property type="project" value="UniProtKB-KW"/>
</dbReference>
<organism evidence="21 22">
    <name type="scientific">Digitaria exilis</name>
    <dbReference type="NCBI Taxonomy" id="1010633"/>
    <lineage>
        <taxon>Eukaryota</taxon>
        <taxon>Viridiplantae</taxon>
        <taxon>Streptophyta</taxon>
        <taxon>Embryophyta</taxon>
        <taxon>Tracheophyta</taxon>
        <taxon>Spermatophyta</taxon>
        <taxon>Magnoliopsida</taxon>
        <taxon>Liliopsida</taxon>
        <taxon>Poales</taxon>
        <taxon>Poaceae</taxon>
        <taxon>PACMAD clade</taxon>
        <taxon>Panicoideae</taxon>
        <taxon>Panicodae</taxon>
        <taxon>Paniceae</taxon>
        <taxon>Anthephorinae</taxon>
        <taxon>Digitaria</taxon>
    </lineage>
</organism>
<feature type="binding site" description="axial binding residue" evidence="16">
    <location>
        <position position="206"/>
    </location>
    <ligand>
        <name>heme b</name>
        <dbReference type="ChEBI" id="CHEBI:60344"/>
    </ligand>
    <ligandPart>
        <name>Fe</name>
        <dbReference type="ChEBI" id="CHEBI:18248"/>
    </ligandPart>
</feature>
<dbReference type="Pfam" id="PF00141">
    <property type="entry name" value="peroxidase"/>
    <property type="match status" value="1"/>
</dbReference>
<feature type="binding site" evidence="16">
    <location>
        <position position="90"/>
    </location>
    <ligand>
        <name>Ca(2+)</name>
        <dbReference type="ChEBI" id="CHEBI:29108"/>
        <label>1</label>
    </ligand>
</feature>
<feature type="binding site" evidence="16">
    <location>
        <position position="73"/>
    </location>
    <ligand>
        <name>Ca(2+)</name>
        <dbReference type="ChEBI" id="CHEBI:29108"/>
        <label>1</label>
    </ligand>
</feature>
<dbReference type="PANTHER" id="PTHR31517">
    <property type="match status" value="1"/>
</dbReference>
<evidence type="ECO:0000256" key="16">
    <source>
        <dbReference type="PIRSR" id="PIRSR600823-3"/>
    </source>
</evidence>
<dbReference type="GO" id="GO:0005576">
    <property type="term" value="C:extracellular region"/>
    <property type="evidence" value="ECO:0007669"/>
    <property type="project" value="UniProtKB-SubCell"/>
</dbReference>
<comment type="similarity">
    <text evidence="19">Belongs to the peroxidase family. Classical plant (class III) peroxidase subfamily.</text>
</comment>
<dbReference type="PRINTS" id="PR00458">
    <property type="entry name" value="PEROXIDASE"/>
</dbReference>
<dbReference type="Gene3D" id="1.10.420.10">
    <property type="entry name" value="Peroxidase, domain 2"/>
    <property type="match status" value="1"/>
</dbReference>
<feature type="disulfide bond" evidence="18">
    <location>
        <begin position="74"/>
        <end position="89"/>
    </location>
</feature>
<dbReference type="FunFam" id="1.10.420.10:FF:000001">
    <property type="entry name" value="Peroxidase"/>
    <property type="match status" value="1"/>
</dbReference>
<dbReference type="PRINTS" id="PR00461">
    <property type="entry name" value="PLPEROXIDASE"/>
</dbReference>
<dbReference type="FunFam" id="1.10.520.10:FF:000009">
    <property type="entry name" value="Peroxidase"/>
    <property type="match status" value="1"/>
</dbReference>
<evidence type="ECO:0000256" key="8">
    <source>
        <dbReference type="ARBA" id="ARBA00023002"/>
    </source>
</evidence>
<keyword evidence="19" id="KW-0732">Signal</keyword>
<feature type="binding site" evidence="16">
    <location>
        <position position="251"/>
    </location>
    <ligand>
        <name>Ca(2+)</name>
        <dbReference type="ChEBI" id="CHEBI:29108"/>
        <label>2</label>
    </ligand>
</feature>
<sequence length="348" mass="36627">MAARRRSVLVVGAAVGLLVAAASAVSAGSGGLSVYFHVESCPQLETIVRSNVDAAIRQNVRLTAGLLRVLFHDCFPQVRTSSSASPYGCDASILLDNGERSLPPNVGLQQEVLQLIEDIRGKVHAQCGATVSCADITVLATRDAVNLAGGPAFSVPLGRLDSLAPASRNDVSKLPPPTASVDQLLAAFKNASLDDPADLVALSGAHTVGKAHCNAFQQGGGAGDDDDDMISKCVTETCSAAASGGVLRDLDFLTPTVFDNLYFVELTLRKNKGVMLPSDQGLATDPRTSWLVQGFADNHWWFFDQFKTSMIKMSQLRGPQGNVGEVRRNCFSRNSNAIPGAADLTASA</sequence>
<dbReference type="GO" id="GO:0046872">
    <property type="term" value="F:metal ion binding"/>
    <property type="evidence" value="ECO:0007669"/>
    <property type="project" value="UniProtKB-UniRule"/>
</dbReference>
<feature type="binding site" evidence="16">
    <location>
        <position position="259"/>
    </location>
    <ligand>
        <name>Ca(2+)</name>
        <dbReference type="ChEBI" id="CHEBI:29108"/>
        <label>2</label>
    </ligand>
</feature>
<dbReference type="GO" id="GO:0140825">
    <property type="term" value="F:lactoperoxidase activity"/>
    <property type="evidence" value="ECO:0007669"/>
    <property type="project" value="UniProtKB-EC"/>
</dbReference>
<dbReference type="AlphaFoldDB" id="A0A835KVC4"/>
<feature type="disulfide bond" evidence="18">
    <location>
        <begin position="133"/>
        <end position="330"/>
    </location>
</feature>
<dbReference type="PROSITE" id="PS00435">
    <property type="entry name" value="PEROXIDASE_1"/>
    <property type="match status" value="1"/>
</dbReference>
<evidence type="ECO:0000256" key="7">
    <source>
        <dbReference type="ARBA" id="ARBA00022837"/>
    </source>
</evidence>
<feature type="binding site" evidence="15">
    <location>
        <position position="175"/>
    </location>
    <ligand>
        <name>substrate</name>
    </ligand>
</feature>
<evidence type="ECO:0000313" key="21">
    <source>
        <dbReference type="EMBL" id="KAF8769357.1"/>
    </source>
</evidence>
<evidence type="ECO:0000256" key="4">
    <source>
        <dbReference type="ARBA" id="ARBA00022559"/>
    </source>
</evidence>
<dbReference type="EC" id="1.11.1.7" evidence="19"/>
<feature type="chain" id="PRO_5033098661" description="Peroxidase" evidence="19">
    <location>
        <begin position="25"/>
        <end position="348"/>
    </location>
</feature>
<keyword evidence="13 19" id="KW-0376">Hydrogen peroxide</keyword>
<keyword evidence="11" id="KW-0325">Glycoprotein</keyword>
<dbReference type="InterPro" id="IPR019794">
    <property type="entry name" value="Peroxidases_AS"/>
</dbReference>
<dbReference type="Proteomes" id="UP000636709">
    <property type="component" value="Unassembled WGS sequence"/>
</dbReference>
<evidence type="ECO:0000256" key="15">
    <source>
        <dbReference type="PIRSR" id="PIRSR600823-2"/>
    </source>
</evidence>
<dbReference type="CDD" id="cd00693">
    <property type="entry name" value="secretory_peroxidase"/>
    <property type="match status" value="1"/>
</dbReference>
<feature type="binding site" evidence="16">
    <location>
        <position position="92"/>
    </location>
    <ligand>
        <name>Ca(2+)</name>
        <dbReference type="ChEBI" id="CHEBI:29108"/>
        <label>1</label>
    </ligand>
</feature>
<evidence type="ECO:0000256" key="13">
    <source>
        <dbReference type="ARBA" id="ARBA00023324"/>
    </source>
</evidence>